<feature type="compositionally biased region" description="Low complexity" evidence="1">
    <location>
        <begin position="42"/>
        <end position="59"/>
    </location>
</feature>
<feature type="compositionally biased region" description="Basic and acidic residues" evidence="1">
    <location>
        <begin position="62"/>
        <end position="106"/>
    </location>
</feature>
<dbReference type="PANTHER" id="PTHR46579:SF1">
    <property type="entry name" value="F5_8 TYPE C DOMAIN-CONTAINING PROTEIN"/>
    <property type="match status" value="1"/>
</dbReference>
<evidence type="ECO:0000313" key="3">
    <source>
        <dbReference type="Proteomes" id="UP001219518"/>
    </source>
</evidence>
<dbReference type="Proteomes" id="UP001219518">
    <property type="component" value="Unassembled WGS sequence"/>
</dbReference>
<accession>A0AAE1LFV7</accession>
<feature type="compositionally biased region" description="Low complexity" evidence="1">
    <location>
        <begin position="139"/>
        <end position="160"/>
    </location>
</feature>
<dbReference type="AlphaFoldDB" id="A0AAE1LFV7"/>
<organism evidence="2 3">
    <name type="scientific">Frankliniella fusca</name>
    <dbReference type="NCBI Taxonomy" id="407009"/>
    <lineage>
        <taxon>Eukaryota</taxon>
        <taxon>Metazoa</taxon>
        <taxon>Ecdysozoa</taxon>
        <taxon>Arthropoda</taxon>
        <taxon>Hexapoda</taxon>
        <taxon>Insecta</taxon>
        <taxon>Pterygota</taxon>
        <taxon>Neoptera</taxon>
        <taxon>Paraneoptera</taxon>
        <taxon>Thysanoptera</taxon>
        <taxon>Terebrantia</taxon>
        <taxon>Thripoidea</taxon>
        <taxon>Thripidae</taxon>
        <taxon>Frankliniella</taxon>
    </lineage>
</organism>
<protein>
    <submittedName>
        <fullName evidence="2">Halomucin</fullName>
    </submittedName>
</protein>
<dbReference type="EMBL" id="JAHWGI010000960">
    <property type="protein sequence ID" value="KAK3918666.1"/>
    <property type="molecule type" value="Genomic_DNA"/>
</dbReference>
<gene>
    <name evidence="2" type="ORF">KUF71_007913</name>
</gene>
<feature type="compositionally biased region" description="Polar residues" evidence="1">
    <location>
        <begin position="1"/>
        <end position="10"/>
    </location>
</feature>
<comment type="caution">
    <text evidence="2">The sequence shown here is derived from an EMBL/GenBank/DDBJ whole genome shotgun (WGS) entry which is preliminary data.</text>
</comment>
<keyword evidence="3" id="KW-1185">Reference proteome</keyword>
<feature type="region of interest" description="Disordered" evidence="1">
    <location>
        <begin position="1"/>
        <end position="246"/>
    </location>
</feature>
<feature type="compositionally biased region" description="Acidic residues" evidence="1">
    <location>
        <begin position="237"/>
        <end position="246"/>
    </location>
</feature>
<evidence type="ECO:0000256" key="1">
    <source>
        <dbReference type="SAM" id="MobiDB-lite"/>
    </source>
</evidence>
<reference evidence="2" key="1">
    <citation type="submission" date="2021-07" db="EMBL/GenBank/DDBJ databases">
        <authorList>
            <person name="Catto M.A."/>
            <person name="Jacobson A."/>
            <person name="Kennedy G."/>
            <person name="Labadie P."/>
            <person name="Hunt B.G."/>
            <person name="Srinivasan R."/>
        </authorList>
    </citation>
    <scope>NUCLEOTIDE SEQUENCE</scope>
    <source>
        <strain evidence="2">PL_HMW_Pooled</strain>
        <tissue evidence="2">Head</tissue>
    </source>
</reference>
<sequence>MSSSSSTADENVQRNRRVYHGTSRTTDWRRRKREWNKRNESTDSSSSEEGSEQLELSSSTDSSREIGHNVSERTGNWKDESQDSKSCLSHESDHSESEDTGWKDESELPADPSNQEAGVPESDITCNSEDSLCDEESSTDSTSESGSEYCPSSSAKSFGTDTDDFSSDLDSFQAHYLEEEQGGNGNDVNIVNGVEREENENEANGNQEDLFGGHGGPDDPDDPDDPGYPGEDRLSSEESEGLDEENVDEVATFNTEVLNQPVRLFQNLTKGQVLCLELASAVRHRKTFENIIDQLKNLNILFGPHCFPESKSKLWSSIMLNKAGVQFHVYCGRKDCGRYLGRRERFVNIVRCRCNYTAPVKKAKFFVTLDLKSQLKYFLSIPGIWDKLQYPQTRQKISPTAIEDILDGAHYLRLKEEGGPLASRNNLSYIFNLDGVQASKKGSLKVTPIYIRINELPPELRQKFHFLAAIFIDNKDPNLKCYLKPFVRQARRLAHQGLDWKPDGVNEINSKIIPIAFCVDSPVRYEMLGLSKWDSQYGCTYCNHRGVREAGSQRYPSVNLQGIPAFQDRSHAGMTAAMFHLNGNPHLENHEGHKSVSPLILLDPFLDLREGQAEDDLHQDHEGSAADLTELLLTTREARINENLPNVALLRIIDNRMLSIKSPSRISRKPRSIFKRSSFSGSEWRNWLFFYSVPCLLGLIKPVYLDILAALSHACYLLSQDSIEPHHIEHAERLLQRVATRFENTFGVGRLKFNLHVTTKHKVRSVRNLGNPFAYSTYNFESLHRKVIGKVTSPKGAIMQVITRSMLYLTVNASQYDERLPEDVRMRVEDIMNPYQLKKVRQVGHHMYVIGRGTERELNDEEAAVMAQEGIQAHNIVEYSTVSLRSTRYWSSTAQNQQIKSNDSFIYTLQETYCTLQNIICFQNDNGEEKCGAFVIEHDVAQVVPVARHISILQNDDANLLHFIYLEQVRCPALKMSIRDAVYVSCVPNCFDID</sequence>
<evidence type="ECO:0000313" key="2">
    <source>
        <dbReference type="EMBL" id="KAK3918666.1"/>
    </source>
</evidence>
<name>A0AAE1LFV7_9NEOP</name>
<proteinExistence type="predicted"/>
<dbReference type="PANTHER" id="PTHR46579">
    <property type="entry name" value="F5/8 TYPE C DOMAIN-CONTAINING PROTEIN-RELATED"/>
    <property type="match status" value="1"/>
</dbReference>
<reference evidence="2" key="2">
    <citation type="journal article" date="2023" name="BMC Genomics">
        <title>Pest status, molecular evolution, and epigenetic factors derived from the genome assembly of Frankliniella fusca, a thysanopteran phytovirus vector.</title>
        <authorList>
            <person name="Catto M.A."/>
            <person name="Labadie P.E."/>
            <person name="Jacobson A.L."/>
            <person name="Kennedy G.G."/>
            <person name="Srinivasan R."/>
            <person name="Hunt B.G."/>
        </authorList>
    </citation>
    <scope>NUCLEOTIDE SEQUENCE</scope>
    <source>
        <strain evidence="2">PL_HMW_Pooled</strain>
    </source>
</reference>